<dbReference type="EMBL" id="JACEIK010002384">
    <property type="protein sequence ID" value="MCD9560821.1"/>
    <property type="molecule type" value="Genomic_DNA"/>
</dbReference>
<evidence type="ECO:0000313" key="1">
    <source>
        <dbReference type="EMBL" id="MCD9560821.1"/>
    </source>
</evidence>
<gene>
    <name evidence="1" type="ORF">HAX54_019626</name>
</gene>
<proteinExistence type="predicted"/>
<accession>A0ABS8UPH5</accession>
<evidence type="ECO:0000313" key="2">
    <source>
        <dbReference type="Proteomes" id="UP000823775"/>
    </source>
</evidence>
<comment type="caution">
    <text evidence="1">The sequence shown here is derived from an EMBL/GenBank/DDBJ whole genome shotgun (WGS) entry which is preliminary data.</text>
</comment>
<organism evidence="1 2">
    <name type="scientific">Datura stramonium</name>
    <name type="common">Jimsonweed</name>
    <name type="synonym">Common thornapple</name>
    <dbReference type="NCBI Taxonomy" id="4076"/>
    <lineage>
        <taxon>Eukaryota</taxon>
        <taxon>Viridiplantae</taxon>
        <taxon>Streptophyta</taxon>
        <taxon>Embryophyta</taxon>
        <taxon>Tracheophyta</taxon>
        <taxon>Spermatophyta</taxon>
        <taxon>Magnoliopsida</taxon>
        <taxon>eudicotyledons</taxon>
        <taxon>Gunneridae</taxon>
        <taxon>Pentapetalae</taxon>
        <taxon>asterids</taxon>
        <taxon>lamiids</taxon>
        <taxon>Solanales</taxon>
        <taxon>Solanaceae</taxon>
        <taxon>Solanoideae</taxon>
        <taxon>Datureae</taxon>
        <taxon>Datura</taxon>
    </lineage>
</organism>
<protein>
    <submittedName>
        <fullName evidence="1">Uncharacterized protein</fullName>
    </submittedName>
</protein>
<keyword evidence="2" id="KW-1185">Reference proteome</keyword>
<sequence length="101" mass="11062">MGTHYQKLIVGYSKEGLFMVARFELLFEEHTGCSQYVGPVGDDLVVEDSDFRAKIPTAYRRACDQARVAGCAHDSVRIAAKQMRKCGGLSGAWHQAGMHAG</sequence>
<reference evidence="1 2" key="1">
    <citation type="journal article" date="2021" name="BMC Genomics">
        <title>Datura genome reveals duplications of psychoactive alkaloid biosynthetic genes and high mutation rate following tissue culture.</title>
        <authorList>
            <person name="Rajewski A."/>
            <person name="Carter-House D."/>
            <person name="Stajich J."/>
            <person name="Litt A."/>
        </authorList>
    </citation>
    <scope>NUCLEOTIDE SEQUENCE [LARGE SCALE GENOMIC DNA]</scope>
    <source>
        <strain evidence="1">AR-01</strain>
    </source>
</reference>
<name>A0ABS8UPH5_DATST</name>
<dbReference type="Proteomes" id="UP000823775">
    <property type="component" value="Unassembled WGS sequence"/>
</dbReference>